<comment type="caution">
    <text evidence="1">The sequence shown here is derived from an EMBL/GenBank/DDBJ whole genome shotgun (WGS) entry which is preliminary data.</text>
</comment>
<accession>A0A1V4GVV2</accession>
<dbReference type="InterPro" id="IPR008840">
    <property type="entry name" value="Sipho_Gp157"/>
</dbReference>
<dbReference type="Proteomes" id="UP000191025">
    <property type="component" value="Unassembled WGS sequence"/>
</dbReference>
<reference evidence="2" key="1">
    <citation type="submission" date="2017-03" db="EMBL/GenBank/DDBJ databases">
        <title>Draft genome sequence of Moraxella equi CCUG 4950T type strain.</title>
        <authorList>
            <person name="Salva-Serra F."/>
            <person name="Engstrom-Jakobsson H."/>
            <person name="Thorell K."/>
            <person name="Jaen-Luchoro D."/>
            <person name="Gonzales-Siles L."/>
            <person name="Karlsson R."/>
            <person name="Yazdan S."/>
            <person name="Boulund F."/>
            <person name="Johnning A."/>
            <person name="Engstrand L."/>
            <person name="Kristiansson E."/>
            <person name="Moore E."/>
        </authorList>
    </citation>
    <scope>NUCLEOTIDE SEQUENCE [LARGE SCALE GENOMIC DNA]</scope>
    <source>
        <strain evidence="2">CCUG 4441</strain>
    </source>
</reference>
<dbReference type="EMBL" id="MXAN01000046">
    <property type="protein sequence ID" value="OPH36747.1"/>
    <property type="molecule type" value="Genomic_DNA"/>
</dbReference>
<name>A0A1V4GVV2_MORLA</name>
<evidence type="ECO:0000313" key="2">
    <source>
        <dbReference type="Proteomes" id="UP000191025"/>
    </source>
</evidence>
<evidence type="ECO:0000313" key="1">
    <source>
        <dbReference type="EMBL" id="OPH36747.1"/>
    </source>
</evidence>
<sequence>MICKRRWKATTTSMNAICTRQSKSLMNCRFNPRLPKGSWQSWIKPNLNRSIFMNIYQIQENISERLERLQERLDNGELPPPDDGEVQELLGLIEGDLADKLEAYRYVVLNKKAKEKSYKEEIAKLQQGKKTVSNSLDRLENAIFMAIKASGQKKFEFDVGSVAIHKSSESVRIDIDPKHLPPKFQKVTVEADTTAIKKFLKDGGEIKGVTLVQGEHLRIK</sequence>
<dbReference type="AlphaFoldDB" id="A0A1V4GVV2"/>
<dbReference type="Pfam" id="PF05565">
    <property type="entry name" value="Sipho_Gp157"/>
    <property type="match status" value="1"/>
</dbReference>
<organism evidence="1 2">
    <name type="scientific">Moraxella lacunata</name>
    <dbReference type="NCBI Taxonomy" id="477"/>
    <lineage>
        <taxon>Bacteria</taxon>
        <taxon>Pseudomonadati</taxon>
        <taxon>Pseudomonadota</taxon>
        <taxon>Gammaproteobacteria</taxon>
        <taxon>Moraxellales</taxon>
        <taxon>Moraxellaceae</taxon>
        <taxon>Moraxella</taxon>
    </lineage>
</organism>
<proteinExistence type="predicted"/>
<evidence type="ECO:0008006" key="3">
    <source>
        <dbReference type="Google" id="ProtNLM"/>
    </source>
</evidence>
<gene>
    <name evidence="1" type="ORF">B5J94_06795</name>
</gene>
<protein>
    <recommendedName>
        <fullName evidence="3">Siphovirus Gp157</fullName>
    </recommendedName>
</protein>